<proteinExistence type="predicted"/>
<comment type="caution">
    <text evidence="2">The sequence shown here is derived from an EMBL/GenBank/DDBJ whole genome shotgun (WGS) entry which is preliminary data.</text>
</comment>
<protein>
    <recommendedName>
        <fullName evidence="4">LexA repressor DNA-binding domain-containing protein</fullName>
    </recommendedName>
</protein>
<dbReference type="Proteomes" id="UP001216253">
    <property type="component" value="Unassembled WGS sequence"/>
</dbReference>
<evidence type="ECO:0000313" key="2">
    <source>
        <dbReference type="EMBL" id="MDE8654792.1"/>
    </source>
</evidence>
<evidence type="ECO:0000313" key="3">
    <source>
        <dbReference type="Proteomes" id="UP001216253"/>
    </source>
</evidence>
<name>A0ABT5WXZ6_9SPHN</name>
<dbReference type="InterPro" id="IPR036388">
    <property type="entry name" value="WH-like_DNA-bd_sf"/>
</dbReference>
<accession>A0ABT5WXZ6</accession>
<dbReference type="InterPro" id="IPR036390">
    <property type="entry name" value="WH_DNA-bd_sf"/>
</dbReference>
<reference evidence="2 3" key="1">
    <citation type="submission" date="2023-03" db="EMBL/GenBank/DDBJ databases">
        <title>NovoSphingobium album sp. nov. isolated from polycyclic aromatic hydrocarbons- and heavy-metal polluted soil.</title>
        <authorList>
            <person name="Liu Z."/>
            <person name="Wang K."/>
        </authorList>
    </citation>
    <scope>NUCLEOTIDE SEQUENCE [LARGE SCALE GENOMIC DNA]</scope>
    <source>
        <strain evidence="2 3">H3SJ31-1</strain>
    </source>
</reference>
<dbReference type="Gene3D" id="1.10.10.10">
    <property type="entry name" value="Winged helix-like DNA-binding domain superfamily/Winged helix DNA-binding domain"/>
    <property type="match status" value="1"/>
</dbReference>
<dbReference type="SUPFAM" id="SSF46785">
    <property type="entry name" value="Winged helix' DNA-binding domain"/>
    <property type="match status" value="1"/>
</dbReference>
<feature type="compositionally biased region" description="Low complexity" evidence="1">
    <location>
        <begin position="145"/>
        <end position="171"/>
    </location>
</feature>
<evidence type="ECO:0008006" key="4">
    <source>
        <dbReference type="Google" id="ProtNLM"/>
    </source>
</evidence>
<keyword evidence="3" id="KW-1185">Reference proteome</keyword>
<evidence type="ECO:0000256" key="1">
    <source>
        <dbReference type="SAM" id="MobiDB-lite"/>
    </source>
</evidence>
<sequence>MNGTGDHDRPRLAPEMASRRLLLLAFVRDYIARWGESPSHGEIASGLGISRTRARQLIKALVRSGQLLHRPGPRGLSLPAQRDEAVRRLRDLGWKVDEDLARASPESPAAPCAKTSLPGPIVLDYVPRDGGADGGNDIGDTRNCAAAGNGAEELGGAAPRQGAPGARASPA</sequence>
<gene>
    <name evidence="2" type="ORF">PYV00_24155</name>
</gene>
<feature type="region of interest" description="Disordered" evidence="1">
    <location>
        <begin position="126"/>
        <end position="171"/>
    </location>
</feature>
<dbReference type="EMBL" id="JARESE010000122">
    <property type="protein sequence ID" value="MDE8654792.1"/>
    <property type="molecule type" value="Genomic_DNA"/>
</dbReference>
<organism evidence="2 3">
    <name type="scientific">Novosphingobium album</name>
    <name type="common">ex Liu et al. 2023</name>
    <dbReference type="NCBI Taxonomy" id="3031130"/>
    <lineage>
        <taxon>Bacteria</taxon>
        <taxon>Pseudomonadati</taxon>
        <taxon>Pseudomonadota</taxon>
        <taxon>Alphaproteobacteria</taxon>
        <taxon>Sphingomonadales</taxon>
        <taxon>Sphingomonadaceae</taxon>
        <taxon>Novosphingobium</taxon>
    </lineage>
</organism>